<evidence type="ECO:0000313" key="2">
    <source>
        <dbReference type="Proteomes" id="UP001139158"/>
    </source>
</evidence>
<dbReference type="Proteomes" id="UP001139158">
    <property type="component" value="Unassembled WGS sequence"/>
</dbReference>
<accession>A0A9X1SCL0</accession>
<dbReference type="RefSeq" id="WP_227896132.1">
    <property type="nucleotide sequence ID" value="NZ_CP099466.1"/>
</dbReference>
<gene>
    <name evidence="1" type="ORF">LJ757_10620</name>
</gene>
<reference evidence="1" key="1">
    <citation type="submission" date="2021-10" db="EMBL/GenBank/DDBJ databases">
        <title>Novel species in genus Arthrobacter.</title>
        <authorList>
            <person name="Liu Y."/>
        </authorList>
    </citation>
    <scope>NUCLEOTIDE SEQUENCE</scope>
    <source>
        <strain evidence="1">Zg-Y453</strain>
    </source>
</reference>
<evidence type="ECO:0000313" key="1">
    <source>
        <dbReference type="EMBL" id="MCC3298258.1"/>
    </source>
</evidence>
<dbReference type="AlphaFoldDB" id="A0A9X1SCL0"/>
<comment type="caution">
    <text evidence="1">The sequence shown here is derived from an EMBL/GenBank/DDBJ whole genome shotgun (WGS) entry which is preliminary data.</text>
</comment>
<sequence>MNAWNAGTEVLVKRYTDVQRDSHVAALCGECNRRLVPEWASDTRPTDKTGYWVIRGYRYPGVRCSTHERRVLQDYYGTRVDKGQAQRHVAGSRRKMEAPARRTLRLFATKVRAGS</sequence>
<protein>
    <submittedName>
        <fullName evidence="1">Uncharacterized protein</fullName>
    </submittedName>
</protein>
<dbReference type="EMBL" id="JAJFZV010000011">
    <property type="protein sequence ID" value="MCC3298258.1"/>
    <property type="molecule type" value="Genomic_DNA"/>
</dbReference>
<organism evidence="1 2">
    <name type="scientific">Arthrobacter caoxuetaonis</name>
    <dbReference type="NCBI Taxonomy" id="2886935"/>
    <lineage>
        <taxon>Bacteria</taxon>
        <taxon>Bacillati</taxon>
        <taxon>Actinomycetota</taxon>
        <taxon>Actinomycetes</taxon>
        <taxon>Micrococcales</taxon>
        <taxon>Micrococcaceae</taxon>
        <taxon>Arthrobacter</taxon>
    </lineage>
</organism>
<name>A0A9X1SCL0_9MICC</name>
<proteinExistence type="predicted"/>
<keyword evidence="2" id="KW-1185">Reference proteome</keyword>